<dbReference type="SUPFAM" id="SSF47413">
    <property type="entry name" value="lambda repressor-like DNA-binding domains"/>
    <property type="match status" value="1"/>
</dbReference>
<evidence type="ECO:0000259" key="1">
    <source>
        <dbReference type="PROSITE" id="PS50943"/>
    </source>
</evidence>
<reference evidence="3" key="1">
    <citation type="submission" date="2023-07" db="EMBL/GenBank/DDBJ databases">
        <title>30 novel species of actinomycetes from the DSMZ collection.</title>
        <authorList>
            <person name="Nouioui I."/>
        </authorList>
    </citation>
    <scope>NUCLEOTIDE SEQUENCE [LARGE SCALE GENOMIC DNA]</scope>
    <source>
        <strain evidence="3">DSM 41979</strain>
    </source>
</reference>
<dbReference type="RefSeq" id="WP_010262108.1">
    <property type="nucleotide sequence ID" value="NZ_JAVRET010000001.1"/>
</dbReference>
<protein>
    <submittedName>
        <fullName evidence="2">Helix-turn-helix transcriptional regulator</fullName>
    </submittedName>
</protein>
<comment type="caution">
    <text evidence="2">The sequence shown here is derived from an EMBL/GenBank/DDBJ whole genome shotgun (WGS) entry which is preliminary data.</text>
</comment>
<name>A0ABU2QSW4_9ACTN</name>
<sequence length="278" mass="31191">MNIRKLNPESGPWAAYGARLRKLRQELGWRQRDLAERVGYAEPHISGVEIAVKKPTLKFSAAVDTAMGLTNTDQSFEREFRQIKFGALLQGFPEYVTHERKAVEIRLYEVGLVHGLLQTREYANVLAEISVKRGAITPTKAEERLTVLDERQAALVRTPPPLLFIVLDESCIRRPIGGPKVMARQLEHLMAVADLPNTVFQIAPFDMGERQPFNQPITILTGPDRQLMCYSESAQRGYLEQQSDAVVPLLSTYHQLQAEAPSQATSVAMIDQVRKGIS</sequence>
<proteinExistence type="predicted"/>
<dbReference type="InterPro" id="IPR001387">
    <property type="entry name" value="Cro/C1-type_HTH"/>
</dbReference>
<dbReference type="SMART" id="SM00530">
    <property type="entry name" value="HTH_XRE"/>
    <property type="match status" value="1"/>
</dbReference>
<dbReference type="PROSITE" id="PS50943">
    <property type="entry name" value="HTH_CROC1"/>
    <property type="match status" value="1"/>
</dbReference>
<dbReference type="EMBL" id="JAVRET010000001">
    <property type="protein sequence ID" value="MDT0407526.1"/>
    <property type="molecule type" value="Genomic_DNA"/>
</dbReference>
<dbReference type="Pfam" id="PF19054">
    <property type="entry name" value="DUF5753"/>
    <property type="match status" value="1"/>
</dbReference>
<dbReference type="InterPro" id="IPR010982">
    <property type="entry name" value="Lambda_DNA-bd_dom_sf"/>
</dbReference>
<dbReference type="Pfam" id="PF13560">
    <property type="entry name" value="HTH_31"/>
    <property type="match status" value="1"/>
</dbReference>
<evidence type="ECO:0000313" key="3">
    <source>
        <dbReference type="Proteomes" id="UP001183610"/>
    </source>
</evidence>
<dbReference type="Proteomes" id="UP001183610">
    <property type="component" value="Unassembled WGS sequence"/>
</dbReference>
<organism evidence="2 3">
    <name type="scientific">Streptomyces evansiae</name>
    <dbReference type="NCBI Taxonomy" id="3075535"/>
    <lineage>
        <taxon>Bacteria</taxon>
        <taxon>Bacillati</taxon>
        <taxon>Actinomycetota</taxon>
        <taxon>Actinomycetes</taxon>
        <taxon>Kitasatosporales</taxon>
        <taxon>Streptomycetaceae</taxon>
        <taxon>Streptomyces</taxon>
    </lineage>
</organism>
<keyword evidence="3" id="KW-1185">Reference proteome</keyword>
<dbReference type="InterPro" id="IPR043917">
    <property type="entry name" value="DUF5753"/>
</dbReference>
<feature type="domain" description="HTH cro/C1-type" evidence="1">
    <location>
        <begin position="20"/>
        <end position="75"/>
    </location>
</feature>
<gene>
    <name evidence="2" type="ORF">RM698_00445</name>
</gene>
<dbReference type="CDD" id="cd00093">
    <property type="entry name" value="HTH_XRE"/>
    <property type="match status" value="1"/>
</dbReference>
<accession>A0ABU2QSW4</accession>
<evidence type="ECO:0000313" key="2">
    <source>
        <dbReference type="EMBL" id="MDT0407526.1"/>
    </source>
</evidence>
<dbReference type="Gene3D" id="1.10.260.40">
    <property type="entry name" value="lambda repressor-like DNA-binding domains"/>
    <property type="match status" value="1"/>
</dbReference>